<evidence type="ECO:0000256" key="5">
    <source>
        <dbReference type="ARBA" id="ARBA00022723"/>
    </source>
</evidence>
<evidence type="ECO:0000256" key="4">
    <source>
        <dbReference type="ARBA" id="ARBA00022695"/>
    </source>
</evidence>
<dbReference type="PANTHER" id="PTHR12153:SF18">
    <property type="entry name" value="SELENOPROTEIN O"/>
    <property type="match status" value="1"/>
</dbReference>
<evidence type="ECO:0000256" key="3">
    <source>
        <dbReference type="ARBA" id="ARBA00022679"/>
    </source>
</evidence>
<protein>
    <recommendedName>
        <fullName evidence="9">Selenoprotein O</fullName>
    </recommendedName>
</protein>
<keyword evidence="7" id="KW-0067">ATP-binding</keyword>
<dbReference type="PANTHER" id="PTHR12153">
    <property type="entry name" value="SELENOPROTEIN O"/>
    <property type="match status" value="1"/>
</dbReference>
<keyword evidence="4" id="KW-0548">Nucleotidyltransferase</keyword>
<reference evidence="12" key="1">
    <citation type="journal article" date="2014" name="PLoS ONE">
        <title>The genome and linkage map of the northern pike (Esox lucius): conserved synteny revealed between the salmonid sister group and the Neoteleostei.</title>
        <authorList>
            <person name="Rondeau E.B."/>
            <person name="Minkley D.R."/>
            <person name="Leong J.S."/>
            <person name="Messmer A.M."/>
            <person name="Jantzen J.R."/>
            <person name="von Schalburg K.R."/>
            <person name="Lemon C."/>
            <person name="Bird N.H."/>
            <person name="Koop B.F."/>
        </authorList>
    </citation>
    <scope>NUCLEOTIDE SEQUENCE</scope>
</reference>
<evidence type="ECO:0000256" key="9">
    <source>
        <dbReference type="ARBA" id="ARBA00031547"/>
    </source>
</evidence>
<dbReference type="InterPro" id="IPR003846">
    <property type="entry name" value="SelO"/>
</dbReference>
<evidence type="ECO:0000256" key="8">
    <source>
        <dbReference type="ARBA" id="ARBA00022842"/>
    </source>
</evidence>
<gene>
    <name evidence="11" type="primary">MTMR14</name>
</gene>
<keyword evidence="8" id="KW-0460">Magnesium</keyword>
<dbReference type="Pfam" id="PF02696">
    <property type="entry name" value="SelO"/>
    <property type="match status" value="1"/>
</dbReference>
<evidence type="ECO:0000313" key="11">
    <source>
        <dbReference type="Ensembl" id="ENSELUP00000007300.3"/>
    </source>
</evidence>
<reference evidence="11" key="3">
    <citation type="submission" date="2025-08" db="UniProtKB">
        <authorList>
            <consortium name="Ensembl"/>
        </authorList>
    </citation>
    <scope>IDENTIFICATION</scope>
</reference>
<dbReference type="GO" id="GO:0016779">
    <property type="term" value="F:nucleotidyltransferase activity"/>
    <property type="evidence" value="ECO:0007669"/>
    <property type="project" value="UniProtKB-KW"/>
</dbReference>
<dbReference type="Ensembl" id="ENSELUT00000007487.3">
    <property type="protein sequence ID" value="ENSELUP00000007300.3"/>
    <property type="gene ID" value="ENSELUG00000008080.3"/>
</dbReference>
<evidence type="ECO:0000256" key="1">
    <source>
        <dbReference type="ARBA" id="ARBA00001946"/>
    </source>
</evidence>
<dbReference type="GeneTree" id="ENSGT00390000005508"/>
<accession>A0A3P8XS56</accession>
<feature type="signal peptide" evidence="10">
    <location>
        <begin position="1"/>
        <end position="23"/>
    </location>
</feature>
<dbReference type="STRING" id="8010.ENSELUP00000007300"/>
<dbReference type="GO" id="GO:0005524">
    <property type="term" value="F:ATP binding"/>
    <property type="evidence" value="ECO:0007669"/>
    <property type="project" value="UniProtKB-KW"/>
</dbReference>
<keyword evidence="3" id="KW-0808">Transferase</keyword>
<evidence type="ECO:0000313" key="12">
    <source>
        <dbReference type="Proteomes" id="UP000265140"/>
    </source>
</evidence>
<keyword evidence="6" id="KW-0547">Nucleotide-binding</keyword>
<reference evidence="11" key="2">
    <citation type="submission" date="2020-02" db="EMBL/GenBank/DDBJ databases">
        <title>Esox lucius (northern pike) genome, fEsoLuc1, primary haplotype.</title>
        <authorList>
            <person name="Myers G."/>
            <person name="Karagic N."/>
            <person name="Meyer A."/>
            <person name="Pippel M."/>
            <person name="Reichard M."/>
            <person name="Winkler S."/>
            <person name="Tracey A."/>
            <person name="Sims Y."/>
            <person name="Howe K."/>
            <person name="Rhie A."/>
            <person name="Formenti G."/>
            <person name="Durbin R."/>
            <person name="Fedrigo O."/>
            <person name="Jarvis E.D."/>
        </authorList>
    </citation>
    <scope>NUCLEOTIDE SEQUENCE [LARGE SCALE GENOMIC DNA]</scope>
</reference>
<sequence>MMSIHNASSFVFLCLANLIVVSAGMDSCESVDEFHSHGTVSDRQRYTHVFKSNLNMSGEKHLLDLDLFKVSCRKLIEAFPLDQVSGNFVRSVKNCIFSVSDPTPLRGPLMLGAVSKEVIEGLLDLDIAFSQSEDFLQYFSGGRLFPGSIPLTHRYGGHQFGYWAGQLGDGRAHLLGEYTSRSGERWELQLKGSGRTPYSRSGDGRAVLRSSVREFLCSEAMHFLGVPTSRAASLIVSEEPVWRDQFYNGTVKKERGAVVLRLAKSWFRIGSLEVLAKAGEQDLLRKLLDFVIEEQFPSVDSNDPDKYLIFFSQVVSETANLIAQWMSVGFAHGVCNTDNFSLLSVTIDYGPFGFMESYNPEFVPNSSDDEGRYSIGSQANVGLFNLEKLLESLTPVLTSKQTQGAHQAAWALQDLASHELYADWVKMYRQRLKRYVQAETETRSINPRYVLRTWMAESAIRKAERNDYSEVALLQQTLSQPYLTQAAAESAGYAARPPGWSVGLKVSCSS</sequence>
<evidence type="ECO:0000256" key="6">
    <source>
        <dbReference type="ARBA" id="ARBA00022741"/>
    </source>
</evidence>
<comment type="similarity">
    <text evidence="2">Belongs to the SELO family.</text>
</comment>
<proteinExistence type="inferred from homology"/>
<dbReference type="HAMAP" id="MF_00692">
    <property type="entry name" value="SelO"/>
    <property type="match status" value="1"/>
</dbReference>
<evidence type="ECO:0000256" key="7">
    <source>
        <dbReference type="ARBA" id="ARBA00022840"/>
    </source>
</evidence>
<reference evidence="11" key="4">
    <citation type="submission" date="2025-09" db="UniProtKB">
        <authorList>
            <consortium name="Ensembl"/>
        </authorList>
    </citation>
    <scope>IDENTIFICATION</scope>
</reference>
<organism evidence="11 12">
    <name type="scientific">Esox lucius</name>
    <name type="common">Northern pike</name>
    <dbReference type="NCBI Taxonomy" id="8010"/>
    <lineage>
        <taxon>Eukaryota</taxon>
        <taxon>Metazoa</taxon>
        <taxon>Chordata</taxon>
        <taxon>Craniata</taxon>
        <taxon>Vertebrata</taxon>
        <taxon>Euteleostomi</taxon>
        <taxon>Actinopterygii</taxon>
        <taxon>Neopterygii</taxon>
        <taxon>Teleostei</taxon>
        <taxon>Protacanthopterygii</taxon>
        <taxon>Esociformes</taxon>
        <taxon>Esocidae</taxon>
        <taxon>Esox</taxon>
    </lineage>
</organism>
<name>A0A3P8XS56_ESOLU</name>
<keyword evidence="12" id="KW-1185">Reference proteome</keyword>
<dbReference type="AlphaFoldDB" id="A0A3P8XS56"/>
<dbReference type="Bgee" id="ENSELUG00000008080">
    <property type="expression patterns" value="Expressed in head kidney and 15 other cell types or tissues"/>
</dbReference>
<evidence type="ECO:0000256" key="10">
    <source>
        <dbReference type="SAM" id="SignalP"/>
    </source>
</evidence>
<keyword evidence="5" id="KW-0479">Metal-binding</keyword>
<comment type="cofactor">
    <cofactor evidence="1">
        <name>Mg(2+)</name>
        <dbReference type="ChEBI" id="CHEBI:18420"/>
    </cofactor>
</comment>
<keyword evidence="10" id="KW-0732">Signal</keyword>
<feature type="chain" id="PRO_5044307556" description="Selenoprotein O" evidence="10">
    <location>
        <begin position="24"/>
        <end position="510"/>
    </location>
</feature>
<evidence type="ECO:0000256" key="2">
    <source>
        <dbReference type="ARBA" id="ARBA00009747"/>
    </source>
</evidence>
<dbReference type="GO" id="GO:0046872">
    <property type="term" value="F:metal ion binding"/>
    <property type="evidence" value="ECO:0007669"/>
    <property type="project" value="UniProtKB-KW"/>
</dbReference>
<dbReference type="Proteomes" id="UP000265140">
    <property type="component" value="Chromosome 21"/>
</dbReference>